<dbReference type="EMBL" id="AK369879">
    <property type="protein sequence ID" value="BAK01080.1"/>
    <property type="molecule type" value="mRNA"/>
</dbReference>
<protein>
    <submittedName>
        <fullName evidence="1">Predicted protein</fullName>
    </submittedName>
</protein>
<evidence type="ECO:0000313" key="1">
    <source>
        <dbReference type="EMBL" id="BAK01080.1"/>
    </source>
</evidence>
<sequence>MSVTVKVQFKDKLFKLSQGINNIQQVDEEMKRRYSSKLPPLEYSFEGSIVEDLNVLLKAQSKEGKTSIKIVAHPLEDFSRLCENSIISIVSNEKESGPEVRKVEEEVIVLKENLVKVQKKLI</sequence>
<dbReference type="AlphaFoldDB" id="F2E158"/>
<organism evidence="1">
    <name type="scientific">Hordeum vulgare subsp. vulgare</name>
    <name type="common">Domesticated barley</name>
    <dbReference type="NCBI Taxonomy" id="112509"/>
    <lineage>
        <taxon>Eukaryota</taxon>
        <taxon>Viridiplantae</taxon>
        <taxon>Streptophyta</taxon>
        <taxon>Embryophyta</taxon>
        <taxon>Tracheophyta</taxon>
        <taxon>Spermatophyta</taxon>
        <taxon>Magnoliopsida</taxon>
        <taxon>Liliopsida</taxon>
        <taxon>Poales</taxon>
        <taxon>Poaceae</taxon>
        <taxon>BOP clade</taxon>
        <taxon>Pooideae</taxon>
        <taxon>Triticodae</taxon>
        <taxon>Triticeae</taxon>
        <taxon>Hordeinae</taxon>
        <taxon>Hordeum</taxon>
    </lineage>
</organism>
<name>F2E158_HORVV</name>
<proteinExistence type="evidence at transcript level"/>
<accession>F2E158</accession>
<reference evidence="1" key="1">
    <citation type="journal article" date="2011" name="Plant Physiol.">
        <title>Comprehensive sequence analysis of 24,783 barley full-length cDNAs derived from 12 clone libraries.</title>
        <authorList>
            <person name="Matsumoto T."/>
            <person name="Tanaka T."/>
            <person name="Sakai H."/>
            <person name="Amano N."/>
            <person name="Kanamori H."/>
            <person name="Kurita K."/>
            <person name="Kikuta A."/>
            <person name="Kamiya K."/>
            <person name="Yamamoto M."/>
            <person name="Ikawa H."/>
            <person name="Fujii N."/>
            <person name="Hori K."/>
            <person name="Itoh T."/>
            <person name="Sato K."/>
        </authorList>
    </citation>
    <scope>NUCLEOTIDE SEQUENCE</scope>
    <source>
        <tissue evidence="1">Shoot and root</tissue>
    </source>
</reference>